<dbReference type="SUPFAM" id="SSF55486">
    <property type="entry name" value="Metalloproteases ('zincins'), catalytic domain"/>
    <property type="match status" value="1"/>
</dbReference>
<accession>A0ABY5K8Y7</accession>
<dbReference type="EMBL" id="CP101989">
    <property type="protein sequence ID" value="UUI65587.1"/>
    <property type="molecule type" value="Genomic_DNA"/>
</dbReference>
<dbReference type="RefSeq" id="WP_227564883.1">
    <property type="nucleotide sequence ID" value="NZ_CP101989.1"/>
</dbReference>
<keyword evidence="3" id="KW-1185">Reference proteome</keyword>
<evidence type="ECO:0000313" key="2">
    <source>
        <dbReference type="EMBL" id="UUI65587.1"/>
    </source>
</evidence>
<protein>
    <recommendedName>
        <fullName evidence="4">Peptidase M1 membrane alanine aminopeptidase domain-containing protein</fullName>
    </recommendedName>
</protein>
<feature type="region of interest" description="Disordered" evidence="1">
    <location>
        <begin position="572"/>
        <end position="593"/>
    </location>
</feature>
<evidence type="ECO:0000256" key="1">
    <source>
        <dbReference type="SAM" id="MobiDB-lite"/>
    </source>
</evidence>
<name>A0ABY5K8Y7_9CELL</name>
<proteinExistence type="predicted"/>
<reference evidence="2 3" key="1">
    <citation type="submission" date="2022-07" db="EMBL/GenBank/DDBJ databases">
        <title>Novel species in genus cellulomonas.</title>
        <authorList>
            <person name="Ye L."/>
        </authorList>
    </citation>
    <scope>NUCLEOTIDE SEQUENCE [LARGE SCALE GENOMIC DNA]</scope>
    <source>
        <strain evidence="3">zg-Y908</strain>
    </source>
</reference>
<evidence type="ECO:0000313" key="3">
    <source>
        <dbReference type="Proteomes" id="UP001317322"/>
    </source>
</evidence>
<evidence type="ECO:0008006" key="4">
    <source>
        <dbReference type="Google" id="ProtNLM"/>
    </source>
</evidence>
<organism evidence="2 3">
    <name type="scientific">Cellulomonas wangsupingiae</name>
    <dbReference type="NCBI Taxonomy" id="2968085"/>
    <lineage>
        <taxon>Bacteria</taxon>
        <taxon>Bacillati</taxon>
        <taxon>Actinomycetota</taxon>
        <taxon>Actinomycetes</taxon>
        <taxon>Micrococcales</taxon>
        <taxon>Cellulomonadaceae</taxon>
        <taxon>Cellulomonas</taxon>
    </lineage>
</organism>
<sequence length="597" mass="63714">MTRETRAAVALGDLVQRLAPAARHARIYHRGHGRVWQAWARELRIRGLTVVVTASRDDDHGWAPPADDGTPASIDVYHDPFGPHPAGQAGLDTLRNRTSPLIVVDYPHGLRDPALSSALEDRYLDALAVPWYESEARARAYAAAMASSPTLRVEADDARFTTQVLDVRTDVTSFERDVPVVQVPLGEAWAVLAPGSTRGRARVRDGARHSLLVDLTEPWRGDPAVPAGAVVELGVGTNDRAPWLPGASLGEKTRGRLHLGSGDSALIGGGTVADDHSDVSLAPGSRLVLTRPRGLARELVVDSEDGDWCVVSETGYVLVARARDASGPAVLGTTVTDGDETRTLGAADLRAHLVGHPSRGGSLTNVSVLHTLGDPRLADVAVVPCGRLRTNEVARFRTDGTPGTGYALEPDVHAVWCGLLEALGPLPWDEVVVVASGLEWPRALAFPGLVLLADELLASPGKLRWVYLVHELVHQWLGGLVRTQGSRDDAAEWVTDALALAVLRRVRPVQARALTRVHERARESGPTELAERGRQVLALVRDEPTTHATVSRAAAAATESWASMRTLGVRASSTGEELGAERRPGSPVALETGAALC</sequence>
<gene>
    <name evidence="2" type="ORF">NP075_02280</name>
</gene>
<dbReference type="Proteomes" id="UP001317322">
    <property type="component" value="Chromosome"/>
</dbReference>